<dbReference type="PROSITE" id="PS51819">
    <property type="entry name" value="VOC"/>
    <property type="match status" value="1"/>
</dbReference>
<dbReference type="InterPro" id="IPR029068">
    <property type="entry name" value="Glyas_Bleomycin-R_OHBP_Dase"/>
</dbReference>
<gene>
    <name evidence="2" type="ORF">AVDCRST_MAG69-553</name>
</gene>
<dbReference type="EMBL" id="CADCVP010000081">
    <property type="protein sequence ID" value="CAA9477684.1"/>
    <property type="molecule type" value="Genomic_DNA"/>
</dbReference>
<dbReference type="CDD" id="cd06587">
    <property type="entry name" value="VOC"/>
    <property type="match status" value="1"/>
</dbReference>
<name>A0A6J4RN63_9ACTN</name>
<dbReference type="InterPro" id="IPR004360">
    <property type="entry name" value="Glyas_Fos-R_dOase_dom"/>
</dbReference>
<dbReference type="Pfam" id="PF00903">
    <property type="entry name" value="Glyoxalase"/>
    <property type="match status" value="1"/>
</dbReference>
<feature type="domain" description="VOC" evidence="1">
    <location>
        <begin position="19"/>
        <end position="144"/>
    </location>
</feature>
<evidence type="ECO:0000259" key="1">
    <source>
        <dbReference type="PROSITE" id="PS51819"/>
    </source>
</evidence>
<dbReference type="SUPFAM" id="SSF54593">
    <property type="entry name" value="Glyoxalase/Bleomycin resistance protein/Dihydroxybiphenyl dioxygenase"/>
    <property type="match status" value="1"/>
</dbReference>
<dbReference type="Gene3D" id="3.10.180.10">
    <property type="entry name" value="2,3-Dihydroxybiphenyl 1,2-Dioxygenase, domain 1"/>
    <property type="match status" value="1"/>
</dbReference>
<proteinExistence type="predicted"/>
<protein>
    <recommendedName>
        <fullName evidence="1">VOC domain-containing protein</fullName>
    </recommendedName>
</protein>
<evidence type="ECO:0000313" key="2">
    <source>
        <dbReference type="EMBL" id="CAA9477684.1"/>
    </source>
</evidence>
<organism evidence="2">
    <name type="scientific">uncultured Solirubrobacteraceae bacterium</name>
    <dbReference type="NCBI Taxonomy" id="1162706"/>
    <lineage>
        <taxon>Bacteria</taxon>
        <taxon>Bacillati</taxon>
        <taxon>Actinomycetota</taxon>
        <taxon>Thermoleophilia</taxon>
        <taxon>Solirubrobacterales</taxon>
        <taxon>Solirubrobacteraceae</taxon>
        <taxon>environmental samples</taxon>
    </lineage>
</organism>
<dbReference type="AlphaFoldDB" id="A0A6J4RN63"/>
<sequence length="168" mass="18397">MLGSSGPDTVTFAMSLTSGTHHVATLTADLDRLIDFYGRVFDGEVVADMREEGLRHAFIDLGGGFLLHSFEIPGVDVPQGELPIFARGRIDHLALKADTAEAFWVLRERIHQAGASDGEVTDMGLLLSAGFTDPDGLWGEVCWDRPADEAFGNAERSTWRHIPYPERA</sequence>
<accession>A0A6J4RN63</accession>
<dbReference type="InterPro" id="IPR037523">
    <property type="entry name" value="VOC_core"/>
</dbReference>
<reference evidence="2" key="1">
    <citation type="submission" date="2020-02" db="EMBL/GenBank/DDBJ databases">
        <authorList>
            <person name="Meier V. D."/>
        </authorList>
    </citation>
    <scope>NUCLEOTIDE SEQUENCE</scope>
    <source>
        <strain evidence="2">AVDCRST_MAG69</strain>
    </source>
</reference>